<comment type="caution">
    <text evidence="2">The sequence shown here is derived from an EMBL/GenBank/DDBJ whole genome shotgun (WGS) entry which is preliminary data.</text>
</comment>
<sequence length="901" mass="103123">MAPSKDLKSPTKNGNTVKTRIAEFNFSHINSANSETNKRPRTRSMVSLNDSTNDDPSPDPQNCDTIMQFLTNHELRISSKIDTLTENLKCSVSDIKVCLLAHQTELNTLKNDVAKLTKGNIGLSTRMDYLECHNEQIERDVKRINLIISGLSDPLNESLEELRIIVNKLLSNIVKQDIKVDSVLRLGSHKAQGCRQVIVRFSCLSDRESVWNSRKETKPPIFINEDLPYTLRRDFAILRKKTKEFKDNNENCTINWKNKSITSDRESHQIIDEPTRGECIISTKKPVPIKKQKHIRNYNNINLTDLATYINNIEASQGDGETVTHGVINDILAIYDILAPIRTVTYYVHQHKKFVSCKTRQIIKQRDKAYKACRRDPSPADIQSFKNYKSLVKRNILEDTKHEFNKKVEKLHFWGALEKIYPLLSPAAEINLEPDTVNSFFVNISKRDHAQTLPPLPTKPALLWDDLDLSFKFWELSTQDILKAWKGTKNKGSTSRDTTGLCNKMMNMCMTSPKFRIIIMNLFNMYINEESVPNMLKLAKVIPIPKVKNPVSPNELRPITIQPVLTKLFEFQFGFRKFHSTTHALIAVTDFVYKAWENDQVCIMVALDVAKAYDKACKEKNMMASTRKEIPIAIRDLVIQDWKGGQKGGCRRDKYGPIQNKVRSGRKPILAHREVRHVLNKVNVTPSLSAPKLSTEIKEMFGKQSSPEASYCTEECNQTSEVCQRPHFQATNILGHILWTDESKFNVFGSDGRLRVWRYPKEALNPKNLNPTVKHGGGSVMVWGCMASRICSKTWTWTTICLPTRQRSETLCQVHHGILQEKKIPKLEWPPQSPDLNPIEHLCDHIEREIRKQSFSGIPGLKSRIREVWETISEDVTKNLVNSMTRRLEAVLKANGGPTKY</sequence>
<keyword evidence="3" id="KW-1185">Reference proteome</keyword>
<dbReference type="PANTHER" id="PTHR23022">
    <property type="entry name" value="TRANSPOSABLE ELEMENT-RELATED"/>
    <property type="match status" value="1"/>
</dbReference>
<dbReference type="Gene3D" id="3.30.420.10">
    <property type="entry name" value="Ribonuclease H-like superfamily/Ribonuclease H"/>
    <property type="match status" value="2"/>
</dbReference>
<dbReference type="PANTHER" id="PTHR23022:SF135">
    <property type="entry name" value="SI:DKEY-77F5.3"/>
    <property type="match status" value="1"/>
</dbReference>
<evidence type="ECO:0000313" key="3">
    <source>
        <dbReference type="Proteomes" id="UP000198287"/>
    </source>
</evidence>
<dbReference type="AlphaFoldDB" id="A0A226DLS8"/>
<protein>
    <submittedName>
        <fullName evidence="2">Transposable element Tc1 transposase</fullName>
    </submittedName>
</protein>
<dbReference type="STRING" id="158441.A0A226DLS8"/>
<reference evidence="2 3" key="1">
    <citation type="submission" date="2015-12" db="EMBL/GenBank/DDBJ databases">
        <title>The genome of Folsomia candida.</title>
        <authorList>
            <person name="Faddeeva A."/>
            <person name="Derks M.F."/>
            <person name="Anvar Y."/>
            <person name="Smit S."/>
            <person name="Van Straalen N."/>
            <person name="Roelofs D."/>
        </authorList>
    </citation>
    <scope>NUCLEOTIDE SEQUENCE [LARGE SCALE GENOMIC DNA]</scope>
    <source>
        <strain evidence="2 3">VU population</strain>
        <tissue evidence="2">Whole body</tissue>
    </source>
</reference>
<evidence type="ECO:0000256" key="1">
    <source>
        <dbReference type="SAM" id="MobiDB-lite"/>
    </source>
</evidence>
<feature type="region of interest" description="Disordered" evidence="1">
    <location>
        <begin position="28"/>
        <end position="60"/>
    </location>
</feature>
<dbReference type="InterPro" id="IPR036397">
    <property type="entry name" value="RNaseH_sf"/>
</dbReference>
<name>A0A226DLS8_FOLCA</name>
<gene>
    <name evidence="2" type="ORF">Fcan01_19132</name>
</gene>
<dbReference type="InterPro" id="IPR052338">
    <property type="entry name" value="Transposase_5"/>
</dbReference>
<organism evidence="2 3">
    <name type="scientific">Folsomia candida</name>
    <name type="common">Springtail</name>
    <dbReference type="NCBI Taxonomy" id="158441"/>
    <lineage>
        <taxon>Eukaryota</taxon>
        <taxon>Metazoa</taxon>
        <taxon>Ecdysozoa</taxon>
        <taxon>Arthropoda</taxon>
        <taxon>Hexapoda</taxon>
        <taxon>Collembola</taxon>
        <taxon>Entomobryomorpha</taxon>
        <taxon>Isotomoidea</taxon>
        <taxon>Isotomidae</taxon>
        <taxon>Proisotominae</taxon>
        <taxon>Folsomia</taxon>
    </lineage>
</organism>
<dbReference type="OrthoDB" id="416454at2759"/>
<dbReference type="Proteomes" id="UP000198287">
    <property type="component" value="Unassembled WGS sequence"/>
</dbReference>
<evidence type="ECO:0000313" key="2">
    <source>
        <dbReference type="EMBL" id="OXA45958.1"/>
    </source>
</evidence>
<dbReference type="GO" id="GO:0003676">
    <property type="term" value="F:nucleic acid binding"/>
    <property type="evidence" value="ECO:0007669"/>
    <property type="project" value="InterPro"/>
</dbReference>
<proteinExistence type="predicted"/>
<accession>A0A226DLS8</accession>
<dbReference type="EMBL" id="LNIX01000016">
    <property type="protein sequence ID" value="OXA45958.1"/>
    <property type="molecule type" value="Genomic_DNA"/>
</dbReference>